<name>U1TBF8_9PSED</name>
<dbReference type="InterPro" id="IPR001509">
    <property type="entry name" value="Epimerase_deHydtase"/>
</dbReference>
<dbReference type="Pfam" id="PF01370">
    <property type="entry name" value="Epimerase"/>
    <property type="match status" value="1"/>
</dbReference>
<evidence type="ECO:0000259" key="1">
    <source>
        <dbReference type="Pfam" id="PF01370"/>
    </source>
</evidence>
<evidence type="ECO:0000313" key="2">
    <source>
        <dbReference type="EMBL" id="ERH61525.1"/>
    </source>
</evidence>
<dbReference type="Gene3D" id="3.40.50.720">
    <property type="entry name" value="NAD(P)-binding Rossmann-like Domain"/>
    <property type="match status" value="1"/>
</dbReference>
<comment type="caution">
    <text evidence="2">The sequence shown here is derived from an EMBL/GenBank/DDBJ whole genome shotgun (WGS) entry which is preliminary data.</text>
</comment>
<dbReference type="PATRIC" id="fig|1390371.3.peg.333"/>
<protein>
    <recommendedName>
        <fullName evidence="1">NAD-dependent epimerase/dehydratase domain-containing protein</fullName>
    </recommendedName>
</protein>
<dbReference type="InterPro" id="IPR051207">
    <property type="entry name" value="ComplexI_NDUFA9_subunit"/>
</dbReference>
<sequence length="427" mass="46114">MKLLITGASGYIGDRLATLALSRGHEVIGATRRPCSPAFTWLPYDLLTPPPVLPAGTQVIVHLAADTSTGGQVRAEDEVAAARGLISQANEREARIVFISSQTASAEASSVYGLTKWRIEQEVLAAGGAVVRPGQVYGGPERGLFGTLAGLVRRSPLIPALIPAPCVQPIHVDDLAASILTIVERGDLSLQVFNLGAVQPVSFTSFLLSIAAYRTRVVRLPLPIPVVLLRLLTLVLGRTLSAKLGLERIFSLINLPPMESAHSLQTLGVKLRPLVYGLHSSGDGRRRQVLQEAFVLLSYLLKKKPPASLLKRYAKALANVGKTESIINVRLLVRWPILLMLLDNQGVLKGPGGQELSWRLQVALSVAEASSEGFLVFLGLSQQRNLFTTLISLGVVSLKELAWRPLSLLARPFAYLLLPGREKTREA</sequence>
<organism evidence="2 3">
    <name type="scientific">Pseudomonas simiae</name>
    <dbReference type="NCBI Taxonomy" id="321846"/>
    <lineage>
        <taxon>Bacteria</taxon>
        <taxon>Pseudomonadati</taxon>
        <taxon>Pseudomonadota</taxon>
        <taxon>Gammaproteobacteria</taxon>
        <taxon>Pseudomonadales</taxon>
        <taxon>Pseudomonadaceae</taxon>
        <taxon>Pseudomonas</taxon>
    </lineage>
</organism>
<dbReference type="SUPFAM" id="SSF51735">
    <property type="entry name" value="NAD(P)-binding Rossmann-fold domains"/>
    <property type="match status" value="1"/>
</dbReference>
<gene>
    <name evidence="2" type="ORF">O204_01695</name>
</gene>
<evidence type="ECO:0000313" key="3">
    <source>
        <dbReference type="Proteomes" id="UP000016504"/>
    </source>
</evidence>
<dbReference type="RefSeq" id="WP_021490896.1">
    <property type="nucleotide sequence ID" value="NZ_AVQG01000001.1"/>
</dbReference>
<dbReference type="InterPro" id="IPR036291">
    <property type="entry name" value="NAD(P)-bd_dom_sf"/>
</dbReference>
<dbReference type="AlphaFoldDB" id="U1TBF8"/>
<dbReference type="GO" id="GO:0044877">
    <property type="term" value="F:protein-containing complex binding"/>
    <property type="evidence" value="ECO:0007669"/>
    <property type="project" value="TreeGrafter"/>
</dbReference>
<dbReference type="EMBL" id="AVQG01000001">
    <property type="protein sequence ID" value="ERH61525.1"/>
    <property type="molecule type" value="Genomic_DNA"/>
</dbReference>
<proteinExistence type="predicted"/>
<dbReference type="PANTHER" id="PTHR12126:SF11">
    <property type="entry name" value="NADH DEHYDROGENASE [UBIQUINONE] 1 ALPHA SUBCOMPLEX SUBUNIT 9, MITOCHONDRIAL"/>
    <property type="match status" value="1"/>
</dbReference>
<accession>U1TBF8</accession>
<dbReference type="Proteomes" id="UP000016504">
    <property type="component" value="Unassembled WGS sequence"/>
</dbReference>
<dbReference type="PANTHER" id="PTHR12126">
    <property type="entry name" value="NADH-UBIQUINONE OXIDOREDUCTASE 39 KDA SUBUNIT-RELATED"/>
    <property type="match status" value="1"/>
</dbReference>
<feature type="domain" description="NAD-dependent epimerase/dehydratase" evidence="1">
    <location>
        <begin position="4"/>
        <end position="196"/>
    </location>
</feature>
<reference evidence="2 3" key="1">
    <citation type="submission" date="2013-08" db="EMBL/GenBank/DDBJ databases">
        <title>Biodegradation of aromatic compounds in biofilm forming Pseudomonas isolated from sewage sludge.</title>
        <authorList>
            <person name="Qureshi A."/>
            <person name="Ghosh S."/>
            <person name="Khardenavis A.A."/>
            <person name="Kapley A."/>
            <person name="Purohit H.J."/>
        </authorList>
    </citation>
    <scope>NUCLEOTIDE SEQUENCE [LARGE SCALE GENOMIC DNA]</scope>
    <source>
        <strain evidence="2 3">EGD-AQ6</strain>
    </source>
</reference>